<evidence type="ECO:0000313" key="2">
    <source>
        <dbReference type="Proteomes" id="UP000004478"/>
    </source>
</evidence>
<dbReference type="RefSeq" id="WP_009185965.1">
    <property type="nucleotide sequence ID" value="NZ_AMGM01000053.1"/>
</dbReference>
<dbReference type="Proteomes" id="UP000004478">
    <property type="component" value="Unassembled WGS sequence"/>
</dbReference>
<keyword evidence="2" id="KW-1185">Reference proteome</keyword>
<organism evidence="1 2">
    <name type="scientific">Cecembia lonarensis (strain CCUG 58316 / KCTC 22772 / LW9)</name>
    <dbReference type="NCBI Taxonomy" id="1225176"/>
    <lineage>
        <taxon>Bacteria</taxon>
        <taxon>Pseudomonadati</taxon>
        <taxon>Bacteroidota</taxon>
        <taxon>Cytophagia</taxon>
        <taxon>Cytophagales</taxon>
        <taxon>Cyclobacteriaceae</taxon>
        <taxon>Cecembia</taxon>
    </lineage>
</organism>
<dbReference type="EMBL" id="AMGM01000053">
    <property type="protein sequence ID" value="EKB48420.1"/>
    <property type="molecule type" value="Genomic_DNA"/>
</dbReference>
<reference evidence="1 2" key="1">
    <citation type="journal article" date="2012" name="J. Bacteriol.">
        <title>Draft Genome Sequence of Cecembia lonarensis Strain LW9T, Isolated from Lonar Lake, a Haloalkaline Lake in India.</title>
        <authorList>
            <person name="Shivaji S."/>
            <person name="Ara S."/>
            <person name="Singh A."/>
            <person name="Pinnaka A.K."/>
        </authorList>
    </citation>
    <scope>NUCLEOTIDE SEQUENCE [LARGE SCALE GENOMIC DNA]</scope>
    <source>
        <strain evidence="1 2">LW9</strain>
    </source>
</reference>
<sequence>MEEQSIHHLSLFLDSPIYLLPEEKGLYLELGEKNQAIEDIPTEEVLSPAIIEEEMQELAYEGNFEKGVLIAYDSPDLSAELKELLFKILDAVGCSLKDIALCHEGLINAASMDQVDALNPSKVIVFGRISHPLMHHKKENYQREMVEGTEYLFADSLDQIYTSKELKKALWGALKTLFNVTN</sequence>
<dbReference type="OrthoDB" id="824384at2"/>
<proteinExistence type="predicted"/>
<gene>
    <name evidence="1" type="ORF">B879_02945</name>
</gene>
<protein>
    <submittedName>
        <fullName evidence="1">Uncharacterized protein</fullName>
    </submittedName>
</protein>
<accession>K1KW78</accession>
<evidence type="ECO:0000313" key="1">
    <source>
        <dbReference type="EMBL" id="EKB48420.1"/>
    </source>
</evidence>
<name>K1KW78_CECL9</name>
<dbReference type="AlphaFoldDB" id="K1KW78"/>
<comment type="caution">
    <text evidence="1">The sequence shown here is derived from an EMBL/GenBank/DDBJ whole genome shotgun (WGS) entry which is preliminary data.</text>
</comment>